<keyword evidence="2" id="KW-1185">Reference proteome</keyword>
<protein>
    <submittedName>
        <fullName evidence="1">Phage/plasmid-like protein</fullName>
    </submittedName>
</protein>
<organism evidence="1 2">
    <name type="scientific">Alloalcanivorax venustensis ISO4</name>
    <dbReference type="NCBI Taxonomy" id="1177184"/>
    <lineage>
        <taxon>Bacteria</taxon>
        <taxon>Pseudomonadati</taxon>
        <taxon>Pseudomonadota</taxon>
        <taxon>Gammaproteobacteria</taxon>
        <taxon>Oceanospirillales</taxon>
        <taxon>Alcanivoracaceae</taxon>
        <taxon>Alloalcanivorax</taxon>
    </lineage>
</organism>
<reference evidence="1 2" key="1">
    <citation type="submission" date="2012-09" db="EMBL/GenBank/DDBJ databases">
        <title>Genome Sequence of alkane-degrading Bacterium Alcanivorax venustensis ISO4.</title>
        <authorList>
            <person name="Lai Q."/>
            <person name="Shao Z."/>
        </authorList>
    </citation>
    <scope>NUCLEOTIDE SEQUENCE [LARGE SCALE GENOMIC DNA]</scope>
    <source>
        <strain evidence="1 2">ISO4</strain>
    </source>
</reference>
<evidence type="ECO:0000313" key="1">
    <source>
        <dbReference type="EMBL" id="MBF5052674.1"/>
    </source>
</evidence>
<dbReference type="EMBL" id="ARXR01000007">
    <property type="protein sequence ID" value="MBF5052674.1"/>
    <property type="molecule type" value="Genomic_DNA"/>
</dbReference>
<gene>
    <name evidence="1" type="ORF">ISO4_01276</name>
</gene>
<proteinExistence type="predicted"/>
<sequence>MIRSYAFYKENAPGPLSFDAPKVLCRSDTRAPLSVVRKRYQVVQLQTILELYRDVTELSSFEPERQAC</sequence>
<accession>A0ABS0AFJ9</accession>
<evidence type="ECO:0000313" key="2">
    <source>
        <dbReference type="Proteomes" id="UP000644441"/>
    </source>
</evidence>
<comment type="caution">
    <text evidence="1">The sequence shown here is derived from an EMBL/GenBank/DDBJ whole genome shotgun (WGS) entry which is preliminary data.</text>
</comment>
<dbReference type="Proteomes" id="UP000644441">
    <property type="component" value="Unassembled WGS sequence"/>
</dbReference>
<name>A0ABS0AFJ9_9GAMM</name>